<dbReference type="Gene3D" id="3.10.450.50">
    <property type="match status" value="1"/>
</dbReference>
<evidence type="ECO:0000313" key="3">
    <source>
        <dbReference type="Proteomes" id="UP001319200"/>
    </source>
</evidence>
<sequence length="119" mass="13706">MTTHEIADRLVEYCRKGDYESAQKELYARDVKSIEPYATENFEKETVGLDNILEKGRKFEAMVEKVHDIKVSEPLVTDNVIAFKNTMDLTMKGQGRMKMGEVCVYQVKDGKIVSEEFFV</sequence>
<proteinExistence type="predicted"/>
<protein>
    <submittedName>
        <fullName evidence="2">Nuclear transport factor 2 family protein</fullName>
    </submittedName>
</protein>
<organism evidence="2 3">
    <name type="scientific">Chryseosolibacter histidini</name>
    <dbReference type="NCBI Taxonomy" id="2782349"/>
    <lineage>
        <taxon>Bacteria</taxon>
        <taxon>Pseudomonadati</taxon>
        <taxon>Bacteroidota</taxon>
        <taxon>Cytophagia</taxon>
        <taxon>Cytophagales</taxon>
        <taxon>Chryseotaleaceae</taxon>
        <taxon>Chryseosolibacter</taxon>
    </lineage>
</organism>
<dbReference type="EMBL" id="JAHESF010000007">
    <property type="protein sequence ID" value="MBT1696965.1"/>
    <property type="molecule type" value="Genomic_DNA"/>
</dbReference>
<accession>A0AAP2DIJ6</accession>
<evidence type="ECO:0000313" key="2">
    <source>
        <dbReference type="EMBL" id="MBT1696965.1"/>
    </source>
</evidence>
<feature type="domain" description="SnoaL-like" evidence="1">
    <location>
        <begin position="1"/>
        <end position="118"/>
    </location>
</feature>
<dbReference type="Proteomes" id="UP001319200">
    <property type="component" value="Unassembled WGS sequence"/>
</dbReference>
<dbReference type="Pfam" id="PF20409">
    <property type="entry name" value="SnoaL_5"/>
    <property type="match status" value="1"/>
</dbReference>
<dbReference type="AlphaFoldDB" id="A0AAP2DIJ6"/>
<name>A0AAP2DIJ6_9BACT</name>
<keyword evidence="3" id="KW-1185">Reference proteome</keyword>
<dbReference type="SUPFAM" id="SSF54427">
    <property type="entry name" value="NTF2-like"/>
    <property type="match status" value="1"/>
</dbReference>
<evidence type="ECO:0000259" key="1">
    <source>
        <dbReference type="Pfam" id="PF20409"/>
    </source>
</evidence>
<reference evidence="2 3" key="1">
    <citation type="submission" date="2021-05" db="EMBL/GenBank/DDBJ databases">
        <title>A Polyphasic approach of four new species of the genus Ohtaekwangia: Ohtaekwangia histidinii sp. nov., Ohtaekwangia cretensis sp. nov., Ohtaekwangia indiensis sp. nov., Ohtaekwangia reichenbachii sp. nov. from diverse environment.</title>
        <authorList>
            <person name="Octaviana S."/>
        </authorList>
    </citation>
    <scope>NUCLEOTIDE SEQUENCE [LARGE SCALE GENOMIC DNA]</scope>
    <source>
        <strain evidence="2 3">PWU4</strain>
    </source>
</reference>
<gene>
    <name evidence="2" type="ORF">KK083_08780</name>
</gene>
<dbReference type="InterPro" id="IPR046860">
    <property type="entry name" value="SnoaL_5"/>
</dbReference>
<comment type="caution">
    <text evidence="2">The sequence shown here is derived from an EMBL/GenBank/DDBJ whole genome shotgun (WGS) entry which is preliminary data.</text>
</comment>
<dbReference type="RefSeq" id="WP_254162581.1">
    <property type="nucleotide sequence ID" value="NZ_JAHESF010000007.1"/>
</dbReference>
<dbReference type="InterPro" id="IPR032710">
    <property type="entry name" value="NTF2-like_dom_sf"/>
</dbReference>